<accession>A0A1I2U696</accession>
<reference evidence="3 6" key="2">
    <citation type="submission" date="2020-07" db="EMBL/GenBank/DDBJ databases">
        <title>Sequencing the genomes of 1000 actinobacteria strains.</title>
        <authorList>
            <person name="Klenk H.-P."/>
        </authorList>
    </citation>
    <scope>NUCLEOTIDE SEQUENCE [LARGE SCALE GENOMIC DNA]</scope>
    <source>
        <strain evidence="3 6">DSM 45117</strain>
    </source>
</reference>
<sequence>MQTRRDQLQAYRYLGRRVLAAMLGNDPEAIEHPMRRVTTSTFAGIMVGALACAGVALYAWLGNSSSTRWKNDASSSVIVEKETGALYLYLPRSVLDSGGSTAQQPGQTPQTPQAPGQGGQGGQGGGDDANMILVPVRNTTSALLIRGSGMKKVSVSRESLAGIPRGPEIGIAQAPTSVPLASSIRSAPWAMCATAVAGESGDAAGTPRVTVLIGTPEKSVGGRRVGEAALLVRGPDGGDHLVWHGRRLAVGERPLASLGYSTSAAVPVSSAWLRALPAGQDLAGPVVPRRGESSPVSTGGGSTTIGQLFHTPDPDRYYVMTADGFARLSAVQAKILLGTGAATDGSGQAQSTFTEIAFSVVLAHTSPTDDDLQVKDLPPTPPRLAAPSRPDAPLCLWYDNDRAGDRARMHLTTGGTLPAGAGPDGSTGSSGPNGSDPSTPRVLVPPGGGALAALLPAPGVRPSGYYLVTESGVKFPVPDTDTLTRLGYADAHPLPVPPTLLNLIPTGPALSQQAAYRAERFAPEPGK</sequence>
<gene>
    <name evidence="3" type="ORF">FHR37_005309</name>
    <name evidence="4" type="ORF">SAMN05421678_10839</name>
</gene>
<evidence type="ECO:0000313" key="5">
    <source>
        <dbReference type="Proteomes" id="UP000199052"/>
    </source>
</evidence>
<dbReference type="OrthoDB" id="3847604at2"/>
<dbReference type="Proteomes" id="UP000533017">
    <property type="component" value="Unassembled WGS sequence"/>
</dbReference>
<dbReference type="GO" id="GO:0005576">
    <property type="term" value="C:extracellular region"/>
    <property type="evidence" value="ECO:0007669"/>
    <property type="project" value="TreeGrafter"/>
</dbReference>
<keyword evidence="6" id="KW-1185">Reference proteome</keyword>
<dbReference type="PANTHER" id="PTHR40765:SF2">
    <property type="entry name" value="ESX-2 SECRETION SYSTEM ATPASE ECCB2"/>
    <property type="match status" value="1"/>
</dbReference>
<dbReference type="AlphaFoldDB" id="A0A1I2U696"/>
<dbReference type="EMBL" id="JACBZA010000001">
    <property type="protein sequence ID" value="NYH86458.1"/>
    <property type="molecule type" value="Genomic_DNA"/>
</dbReference>
<feature type="compositionally biased region" description="Low complexity" evidence="1">
    <location>
        <begin position="97"/>
        <end position="115"/>
    </location>
</feature>
<dbReference type="PANTHER" id="PTHR40765">
    <property type="entry name" value="ESX-2 SECRETION SYSTEM ATPASE ECCB2"/>
    <property type="match status" value="1"/>
</dbReference>
<dbReference type="Proteomes" id="UP000199052">
    <property type="component" value="Unassembled WGS sequence"/>
</dbReference>
<organism evidence="4 5">
    <name type="scientific">Actinopolymorpha cephalotaxi</name>
    <dbReference type="NCBI Taxonomy" id="504797"/>
    <lineage>
        <taxon>Bacteria</taxon>
        <taxon>Bacillati</taxon>
        <taxon>Actinomycetota</taxon>
        <taxon>Actinomycetes</taxon>
        <taxon>Propionibacteriales</taxon>
        <taxon>Actinopolymorphaceae</taxon>
        <taxon>Actinopolymorpha</taxon>
    </lineage>
</organism>
<protein>
    <submittedName>
        <fullName evidence="4">Type VII secretion protein EccB</fullName>
    </submittedName>
</protein>
<dbReference type="STRING" id="504797.SAMN05421678_10839"/>
<evidence type="ECO:0000313" key="3">
    <source>
        <dbReference type="EMBL" id="NYH86458.1"/>
    </source>
</evidence>
<feature type="region of interest" description="Disordered" evidence="1">
    <location>
        <begin position="411"/>
        <end position="445"/>
    </location>
</feature>
<feature type="region of interest" description="Disordered" evidence="1">
    <location>
        <begin position="97"/>
        <end position="130"/>
    </location>
</feature>
<feature type="region of interest" description="Disordered" evidence="1">
    <location>
        <begin position="284"/>
        <end position="307"/>
    </location>
</feature>
<evidence type="ECO:0000256" key="2">
    <source>
        <dbReference type="SAM" id="Phobius"/>
    </source>
</evidence>
<dbReference type="RefSeq" id="WP_092883862.1">
    <property type="nucleotide sequence ID" value="NZ_FOOI01000008.1"/>
</dbReference>
<feature type="transmembrane region" description="Helical" evidence="2">
    <location>
        <begin position="42"/>
        <end position="61"/>
    </location>
</feature>
<feature type="compositionally biased region" description="Gly residues" evidence="1">
    <location>
        <begin position="116"/>
        <end position="127"/>
    </location>
</feature>
<dbReference type="EMBL" id="FOOI01000008">
    <property type="protein sequence ID" value="SFG72598.1"/>
    <property type="molecule type" value="Genomic_DNA"/>
</dbReference>
<dbReference type="Gene3D" id="3.30.2390.20">
    <property type="entry name" value="Type VII secretion system EccB, repeat 1 domain"/>
    <property type="match status" value="1"/>
</dbReference>
<keyword evidence="2" id="KW-0812">Transmembrane</keyword>
<dbReference type="Pfam" id="PF05108">
    <property type="entry name" value="T7SS_ESX1_EccB"/>
    <property type="match status" value="2"/>
</dbReference>
<reference evidence="4 5" key="1">
    <citation type="submission" date="2016-10" db="EMBL/GenBank/DDBJ databases">
        <authorList>
            <person name="de Groot N.N."/>
        </authorList>
    </citation>
    <scope>NUCLEOTIDE SEQUENCE [LARGE SCALE GENOMIC DNA]</scope>
    <source>
        <strain evidence="4 5">CPCC 202808</strain>
    </source>
</reference>
<feature type="compositionally biased region" description="Low complexity" evidence="1">
    <location>
        <begin position="411"/>
        <end position="421"/>
    </location>
</feature>
<evidence type="ECO:0000313" key="4">
    <source>
        <dbReference type="EMBL" id="SFG72598.1"/>
    </source>
</evidence>
<evidence type="ECO:0000256" key="1">
    <source>
        <dbReference type="SAM" id="MobiDB-lite"/>
    </source>
</evidence>
<proteinExistence type="predicted"/>
<feature type="compositionally biased region" description="Polar residues" evidence="1">
    <location>
        <begin position="426"/>
        <end position="438"/>
    </location>
</feature>
<keyword evidence="2" id="KW-0472">Membrane</keyword>
<evidence type="ECO:0000313" key="6">
    <source>
        <dbReference type="Proteomes" id="UP000533017"/>
    </source>
</evidence>
<feature type="region of interest" description="Disordered" evidence="1">
    <location>
        <begin position="368"/>
        <end position="390"/>
    </location>
</feature>
<dbReference type="InterPro" id="IPR007795">
    <property type="entry name" value="T7SS_EccB"/>
</dbReference>
<dbReference type="NCBIfam" id="TIGR03919">
    <property type="entry name" value="T7SS_EccB"/>
    <property type="match status" value="1"/>
</dbReference>
<dbReference type="InterPro" id="IPR044857">
    <property type="entry name" value="T7SS_EccB_R1"/>
</dbReference>
<name>A0A1I2U696_9ACTN</name>
<keyword evidence="2" id="KW-1133">Transmembrane helix</keyword>